<evidence type="ECO:0000256" key="11">
    <source>
        <dbReference type="ARBA" id="ARBA00034617"/>
    </source>
</evidence>
<dbReference type="InterPro" id="IPR014017">
    <property type="entry name" value="DNA_helicase_UvrD-like_C"/>
</dbReference>
<dbReference type="AlphaFoldDB" id="A0A1N6DR74"/>
<dbReference type="GO" id="GO:0005524">
    <property type="term" value="F:ATP binding"/>
    <property type="evidence" value="ECO:0007669"/>
    <property type="project" value="UniProtKB-UniRule"/>
</dbReference>
<dbReference type="GO" id="GO:0003677">
    <property type="term" value="F:DNA binding"/>
    <property type="evidence" value="ECO:0007669"/>
    <property type="project" value="UniProtKB-KW"/>
</dbReference>
<dbReference type="PROSITE" id="PS51198">
    <property type="entry name" value="UVRD_HELICASE_ATP_BIND"/>
    <property type="match status" value="1"/>
</dbReference>
<evidence type="ECO:0000256" key="7">
    <source>
        <dbReference type="ARBA" id="ARBA00022840"/>
    </source>
</evidence>
<dbReference type="GO" id="GO:0016887">
    <property type="term" value="F:ATP hydrolysis activity"/>
    <property type="evidence" value="ECO:0007669"/>
    <property type="project" value="RHEA"/>
</dbReference>
<dbReference type="Proteomes" id="UP000184694">
    <property type="component" value="Unassembled WGS sequence"/>
</dbReference>
<comment type="catalytic activity">
    <reaction evidence="13">
        <text>ATP + H2O = ADP + phosphate + H(+)</text>
        <dbReference type="Rhea" id="RHEA:13065"/>
        <dbReference type="ChEBI" id="CHEBI:15377"/>
        <dbReference type="ChEBI" id="CHEBI:15378"/>
        <dbReference type="ChEBI" id="CHEBI:30616"/>
        <dbReference type="ChEBI" id="CHEBI:43474"/>
        <dbReference type="ChEBI" id="CHEBI:456216"/>
        <dbReference type="EC" id="5.6.2.4"/>
    </reaction>
</comment>
<reference evidence="18" key="1">
    <citation type="submission" date="2016-11" db="EMBL/GenBank/DDBJ databases">
        <authorList>
            <person name="Varghese N."/>
            <person name="Submissions S."/>
        </authorList>
    </citation>
    <scope>NUCLEOTIDE SEQUENCE [LARGE SCALE GENOMIC DNA]</scope>
    <source>
        <strain evidence="18">DSM 17456</strain>
    </source>
</reference>
<keyword evidence="9" id="KW-0234">DNA repair</keyword>
<dbReference type="InterPro" id="IPR027417">
    <property type="entry name" value="P-loop_NTPase"/>
</dbReference>
<evidence type="ECO:0000256" key="12">
    <source>
        <dbReference type="ARBA" id="ARBA00034808"/>
    </source>
</evidence>
<keyword evidence="8" id="KW-0238">DNA-binding</keyword>
<dbReference type="Gene3D" id="3.90.320.10">
    <property type="match status" value="1"/>
</dbReference>
<keyword evidence="5 14" id="KW-0347">Helicase</keyword>
<evidence type="ECO:0000256" key="3">
    <source>
        <dbReference type="ARBA" id="ARBA00022763"/>
    </source>
</evidence>
<keyword evidence="4 14" id="KW-0378">Hydrolase</keyword>
<dbReference type="InterPro" id="IPR011604">
    <property type="entry name" value="PDDEXK-like_dom_sf"/>
</dbReference>
<dbReference type="RefSeq" id="WP_074215297.1">
    <property type="nucleotide sequence ID" value="NZ_FSRG01000003.1"/>
</dbReference>
<keyword evidence="10" id="KW-0413">Isomerase</keyword>
<accession>A0A1N6DR74</accession>
<sequence length="1066" mass="120945">MLQQIKAAAGSGKTFTLTQKFLSLLAEAAQDEHQEKNTACAIANPDGTFNWYEILAVTFTNKAATEMRERVIRSLKERALQLAPQNPAASWNPNDAHRWVNRLLQRYSSLNIRTIDSLLNMLVRLGALDLSLPPDFEPIFDDAVLFDPLYDQMLVRASQGGKESNLLKDACESLLFHTDMNGFVPGDRLREKVHTLMQYRLEHGTLPDVDGDALRSSLAQLHKDLTDSATTMQKLIAEEGIKPAANFTKFIDKCLALSTFSSKLPSATYAKKSSFDDCVLKASKGKASAELHKAYADMCVAYVLLEVQGAILRKALELVPFINIAEPLAAEVETLQREKGVIPASQWPIYAQKVLSGEHAASEAFCRMGTRLTHLLIDEFQDTSRTQWKAIEPLAVECLAKEGSVVYVGDVKQAIYGWRGGDSDLFDGILNEDAIQAVADDPERTTLDNNWRSSENVVLFNNDIFSRLEDEDTARRIANDLVGKASTDVVDELTTEIMSGFSGAAQKVPPHKEGSGGLVKLYDIEAENTEALFESVQKKLKTLFVDDLRNRRKLRDIAVLVRTNNEANMLAKWLVEWGFPIITENSLRLADHPVIQQMVNLLMFLDYPLNDVAFWSVISGTELLGDLADLNRAELDDWLATPRKGTLFNAFKEDYPQVWEQWIAPFYSQAGLMSAYDTVREGFEHFDVFKRFPQDEIFLRRFLEIVHTAETNGLRSLSAFLTFWQEGGVEEKVPMPENLDAIRILTMHKSKGLEFPVVIIPFHHQMQQRPSGQEEFSFNGQDILVPQCKELGDDYYRVVGKDAREQLHLLYVAWTRPVEELHAVITSTPTHERTSPLLKSLRVLLADYQDKMDEKGCITIGEIPESTLDKEQDEIAEHTKLLPEHEDVLGWKPMHWLPRLKIFRNPLEEIIFDERRRGILVHTCLEHLRVLDNPREDVHRAIQHGMREYPLPMENRAEVEEDLTDMLLWLTSLPDFTKWQHFGRPEQGIMDEHGNQHRADLLVREPDAITIVEYKTGGHDPAHKQQVRRYLNLLNAMPAYDNCTLQGTIIYLDSRETVDVSLSTGA</sequence>
<evidence type="ECO:0000256" key="1">
    <source>
        <dbReference type="ARBA" id="ARBA00022722"/>
    </source>
</evidence>
<keyword evidence="3" id="KW-0227">DNA damage</keyword>
<dbReference type="PANTHER" id="PTHR11070">
    <property type="entry name" value="UVRD / RECB / PCRA DNA HELICASE FAMILY MEMBER"/>
    <property type="match status" value="1"/>
</dbReference>
<dbReference type="Pfam" id="PF00580">
    <property type="entry name" value="UvrD-helicase"/>
    <property type="match status" value="1"/>
</dbReference>
<evidence type="ECO:0000256" key="2">
    <source>
        <dbReference type="ARBA" id="ARBA00022741"/>
    </source>
</evidence>
<evidence type="ECO:0000313" key="18">
    <source>
        <dbReference type="Proteomes" id="UP000184694"/>
    </source>
</evidence>
<dbReference type="STRING" id="1121457.SAMN02745161_0412"/>
<keyword evidence="6 17" id="KW-0269">Exonuclease</keyword>
<evidence type="ECO:0000313" key="17">
    <source>
        <dbReference type="EMBL" id="SIN73276.1"/>
    </source>
</evidence>
<evidence type="ECO:0000259" key="15">
    <source>
        <dbReference type="PROSITE" id="PS51198"/>
    </source>
</evidence>
<dbReference type="Gene3D" id="3.40.50.300">
    <property type="entry name" value="P-loop containing nucleotide triphosphate hydrolases"/>
    <property type="match status" value="4"/>
</dbReference>
<evidence type="ECO:0000256" key="5">
    <source>
        <dbReference type="ARBA" id="ARBA00022806"/>
    </source>
</evidence>
<proteinExistence type="predicted"/>
<dbReference type="OrthoDB" id="9810135at2"/>
<organism evidence="17 18">
    <name type="scientific">Halodesulfovibrio marinisediminis DSM 17456</name>
    <dbReference type="NCBI Taxonomy" id="1121457"/>
    <lineage>
        <taxon>Bacteria</taxon>
        <taxon>Pseudomonadati</taxon>
        <taxon>Thermodesulfobacteriota</taxon>
        <taxon>Desulfovibrionia</taxon>
        <taxon>Desulfovibrionales</taxon>
        <taxon>Desulfovibrionaceae</taxon>
        <taxon>Halodesulfovibrio</taxon>
    </lineage>
</organism>
<evidence type="ECO:0000256" key="6">
    <source>
        <dbReference type="ARBA" id="ARBA00022839"/>
    </source>
</evidence>
<feature type="domain" description="UvrD-like helicase ATP-binding" evidence="15">
    <location>
        <begin position="1"/>
        <end position="454"/>
    </location>
</feature>
<evidence type="ECO:0000256" key="10">
    <source>
        <dbReference type="ARBA" id="ARBA00023235"/>
    </source>
</evidence>
<name>A0A1N6DR74_9BACT</name>
<feature type="binding site" evidence="14">
    <location>
        <begin position="7"/>
        <end position="14"/>
    </location>
    <ligand>
        <name>ATP</name>
        <dbReference type="ChEBI" id="CHEBI:30616"/>
    </ligand>
</feature>
<gene>
    <name evidence="17" type="ORF">SAMN02745161_0412</name>
</gene>
<dbReference type="Pfam" id="PF13361">
    <property type="entry name" value="UvrD_C"/>
    <property type="match status" value="2"/>
</dbReference>
<dbReference type="GO" id="GO:0043138">
    <property type="term" value="F:3'-5' DNA helicase activity"/>
    <property type="evidence" value="ECO:0007669"/>
    <property type="project" value="UniProtKB-EC"/>
</dbReference>
<comment type="catalytic activity">
    <reaction evidence="11">
        <text>Couples ATP hydrolysis with the unwinding of duplex DNA by translocating in the 3'-5' direction.</text>
        <dbReference type="EC" id="5.6.2.4"/>
    </reaction>
</comment>
<keyword evidence="18" id="KW-1185">Reference proteome</keyword>
<keyword evidence="1" id="KW-0540">Nuclease</keyword>
<evidence type="ECO:0000256" key="13">
    <source>
        <dbReference type="ARBA" id="ARBA00048988"/>
    </source>
</evidence>
<feature type="domain" description="UvrD-like helicase C-terminal" evidence="16">
    <location>
        <begin position="488"/>
        <end position="752"/>
    </location>
</feature>
<evidence type="ECO:0000256" key="14">
    <source>
        <dbReference type="PROSITE-ProRule" id="PRU00560"/>
    </source>
</evidence>
<evidence type="ECO:0000259" key="16">
    <source>
        <dbReference type="PROSITE" id="PS51217"/>
    </source>
</evidence>
<dbReference type="GO" id="GO:0000725">
    <property type="term" value="P:recombinational repair"/>
    <property type="evidence" value="ECO:0007669"/>
    <property type="project" value="TreeGrafter"/>
</dbReference>
<evidence type="ECO:0000256" key="4">
    <source>
        <dbReference type="ARBA" id="ARBA00022801"/>
    </source>
</evidence>
<dbReference type="InterPro" id="IPR014016">
    <property type="entry name" value="UvrD-like_ATP-bd"/>
</dbReference>
<evidence type="ECO:0000256" key="8">
    <source>
        <dbReference type="ARBA" id="ARBA00023125"/>
    </source>
</evidence>
<dbReference type="InterPro" id="IPR000212">
    <property type="entry name" value="DNA_helicase_UvrD/REP"/>
</dbReference>
<evidence type="ECO:0000256" key="9">
    <source>
        <dbReference type="ARBA" id="ARBA00023204"/>
    </source>
</evidence>
<dbReference type="EC" id="5.6.2.4" evidence="12"/>
<dbReference type="SUPFAM" id="SSF52540">
    <property type="entry name" value="P-loop containing nucleoside triphosphate hydrolases"/>
    <property type="match status" value="1"/>
</dbReference>
<protein>
    <recommendedName>
        <fullName evidence="12">DNA 3'-5' helicase</fullName>
        <ecNumber evidence="12">5.6.2.4</ecNumber>
    </recommendedName>
</protein>
<dbReference type="GO" id="GO:0005829">
    <property type="term" value="C:cytosol"/>
    <property type="evidence" value="ECO:0007669"/>
    <property type="project" value="TreeGrafter"/>
</dbReference>
<dbReference type="EMBL" id="FSRG01000003">
    <property type="protein sequence ID" value="SIN73276.1"/>
    <property type="molecule type" value="Genomic_DNA"/>
</dbReference>
<keyword evidence="2 14" id="KW-0547">Nucleotide-binding</keyword>
<keyword evidence="7 14" id="KW-0067">ATP-binding</keyword>
<dbReference type="PROSITE" id="PS51217">
    <property type="entry name" value="UVRD_HELICASE_CTER"/>
    <property type="match status" value="1"/>
</dbReference>
<dbReference type="PANTHER" id="PTHR11070:SF67">
    <property type="entry name" value="DNA 3'-5' HELICASE"/>
    <property type="match status" value="1"/>
</dbReference>
<dbReference type="GO" id="GO:0004527">
    <property type="term" value="F:exonuclease activity"/>
    <property type="evidence" value="ECO:0007669"/>
    <property type="project" value="UniProtKB-KW"/>
</dbReference>